<dbReference type="AlphaFoldDB" id="A0A0A1SG62"/>
<dbReference type="EMBL" id="CEKZ01000003">
    <property type="protein sequence ID" value="CEQ03167.1"/>
    <property type="molecule type" value="Genomic_DNA"/>
</dbReference>
<evidence type="ECO:0000313" key="6">
    <source>
        <dbReference type="Proteomes" id="UP000049685"/>
    </source>
</evidence>
<reference evidence="5 6" key="2">
    <citation type="submission" date="2015-01" db="EMBL/GenBank/DDBJ databases">
        <authorList>
            <person name="Aslett A.Martin."/>
            <person name="De Silva Nishadi"/>
        </authorList>
    </citation>
    <scope>NUCLEOTIDE SEQUENCE [LARGE SCALE GENOMIC DNA]</scope>
    <source>
        <strain evidence="3 5">R28058</strain>
        <strain evidence="6">UMC4404</strain>
    </source>
</reference>
<evidence type="ECO:0000313" key="4">
    <source>
        <dbReference type="Proteomes" id="UP000032811"/>
    </source>
</evidence>
<dbReference type="Proteomes" id="UP000049127">
    <property type="component" value="Unassembled WGS sequence"/>
</dbReference>
<dbReference type="Proteomes" id="UP000032811">
    <property type="component" value="Chromosome 1"/>
</dbReference>
<dbReference type="PATRIC" id="fig|1505.7.peg.1198"/>
<proteinExistence type="predicted"/>
<keyword evidence="4" id="KW-1185">Reference proteome</keyword>
<organism evidence="3 5">
    <name type="scientific">Paraclostridium sordellii</name>
    <name type="common">Clostridium sordellii</name>
    <dbReference type="NCBI Taxonomy" id="1505"/>
    <lineage>
        <taxon>Bacteria</taxon>
        <taxon>Bacillati</taxon>
        <taxon>Bacillota</taxon>
        <taxon>Clostridia</taxon>
        <taxon>Peptostreptococcales</taxon>
        <taxon>Peptostreptococcaceae</taxon>
        <taxon>Paraclostridium</taxon>
    </lineage>
</organism>
<reference evidence="2" key="1">
    <citation type="submission" date="2015-01" db="EMBL/GenBank/DDBJ databases">
        <authorList>
            <person name="Aslett M.A."/>
            <person name="De Silva N."/>
        </authorList>
    </citation>
    <scope>NUCLEOTIDE SEQUENCE</scope>
    <source>
        <strain evidence="1 4">ATCC9714</strain>
        <strain evidence="2">UMC4404</strain>
    </source>
</reference>
<dbReference type="RefSeq" id="WP_021124014.1">
    <property type="nucleotide sequence ID" value="NZ_BDJI01000002.1"/>
</dbReference>
<accession>A0A0A1SG62</accession>
<sequence length="45" mass="5486">MKSQLIRDLHSVNVRRHPVTRKKLESLKTSEIVNIWFEYFKKESN</sequence>
<evidence type="ECO:0000313" key="1">
    <source>
        <dbReference type="EMBL" id="CEJ73358.1"/>
    </source>
</evidence>
<dbReference type="EMBL" id="LN679998">
    <property type="protein sequence ID" value="CEJ73358.1"/>
    <property type="molecule type" value="Genomic_DNA"/>
</dbReference>
<evidence type="ECO:0000313" key="5">
    <source>
        <dbReference type="Proteomes" id="UP000049127"/>
    </source>
</evidence>
<dbReference type="GeneID" id="97537108"/>
<evidence type="ECO:0000313" key="3">
    <source>
        <dbReference type="EMBL" id="CEQ03167.1"/>
    </source>
</evidence>
<protein>
    <submittedName>
        <fullName evidence="3">Uncharacterized protein</fullName>
    </submittedName>
</protein>
<name>A0A0A1SG62_PARSO</name>
<dbReference type="Proteomes" id="UP000049685">
    <property type="component" value="Unassembled WGS sequence"/>
</dbReference>
<dbReference type="OrthoDB" id="2085476at2"/>
<dbReference type="EMBL" id="CDNY01000003">
    <property type="protein sequence ID" value="CEO32908.1"/>
    <property type="molecule type" value="Genomic_DNA"/>
</dbReference>
<gene>
    <name evidence="1" type="ORF">ATCC9714_12461</name>
    <name evidence="3" type="ORF">R28058_09001</name>
    <name evidence="2" type="ORF">UMC4404_08881</name>
</gene>
<evidence type="ECO:0000313" key="2">
    <source>
        <dbReference type="EMBL" id="CEO32908.1"/>
    </source>
</evidence>